<dbReference type="Proteomes" id="UP001196316">
    <property type="component" value="Unassembled WGS sequence"/>
</dbReference>
<accession>A0AAW4NCI6</accession>
<evidence type="ECO:0000313" key="2">
    <source>
        <dbReference type="Proteomes" id="UP001196316"/>
    </source>
</evidence>
<dbReference type="RefSeq" id="WP_217326764.1">
    <property type="nucleotide sequence ID" value="NZ_JAHOEK010000025.1"/>
</dbReference>
<gene>
    <name evidence="1" type="ORF">KSW80_10150</name>
</gene>
<evidence type="ECO:0000313" key="1">
    <source>
        <dbReference type="EMBL" id="MBV3408755.1"/>
    </source>
</evidence>
<organism evidence="1 2">
    <name type="scientific">Segatella copri</name>
    <dbReference type="NCBI Taxonomy" id="165179"/>
    <lineage>
        <taxon>Bacteria</taxon>
        <taxon>Pseudomonadati</taxon>
        <taxon>Bacteroidota</taxon>
        <taxon>Bacteroidia</taxon>
        <taxon>Bacteroidales</taxon>
        <taxon>Prevotellaceae</taxon>
        <taxon>Segatella</taxon>
    </lineage>
</organism>
<name>A0AAW4NCI6_9BACT</name>
<reference evidence="1" key="1">
    <citation type="submission" date="2021-06" db="EMBL/GenBank/DDBJ databases">
        <title>Collection of gut derived symbiotic bacterial strains cultured from healthy donors.</title>
        <authorList>
            <person name="Lin H."/>
            <person name="Littmann E."/>
            <person name="Pamer E.G."/>
        </authorList>
    </citation>
    <scope>NUCLEOTIDE SEQUENCE</scope>
    <source>
        <strain evidence="1">MSK.21.60</strain>
    </source>
</reference>
<dbReference type="AlphaFoldDB" id="A0AAW4NCI6"/>
<comment type="caution">
    <text evidence="1">The sequence shown here is derived from an EMBL/GenBank/DDBJ whole genome shotgun (WGS) entry which is preliminary data.</text>
</comment>
<proteinExistence type="predicted"/>
<sequence length="345" mass="40436">MALNFYKLYKIDRANETASAETFENLENIENYVSQVIEKHRSKYEREYKFRDGEETAKNNVMRILKDESLEDACQTMANRLLDKERVANDRIKHMGHEIPTSMFIVAQDDVTEDETQLFFIKADYDEYIMAGSGNDGKGLPKNRKIFKSCVFFAKKVDGDYEVYKIMSHDENSSSSDAAYWYRDFLDLQELTSDEKNSTTSFNAVKKDLLNPIKKKHKKDYMYLRNQIIAYFRSEGEFDIDHFANVIIGSYVPYDQTLDINDLKAKCLKLPEKYNFDKKFTKKPEVIKDKFKDSIMLTQDLELKIKQDIQDIENVILGGIDQGDKKYIKIYSEEGYNYARGLKRP</sequence>
<dbReference type="EMBL" id="JAHOEP010000026">
    <property type="protein sequence ID" value="MBV3408755.1"/>
    <property type="molecule type" value="Genomic_DNA"/>
</dbReference>
<protein>
    <submittedName>
        <fullName evidence="1">Nucleoid-associated protein</fullName>
    </submittedName>
</protein>